<comment type="caution">
    <text evidence="3">The sequence shown here is derived from an EMBL/GenBank/DDBJ whole genome shotgun (WGS) entry which is preliminary data.</text>
</comment>
<sequence>MGETITFWVLAVVSVAAALGLVFSRKAVYSALMLGVVMLSLAVLYAVQDAPFLAAVQIIVYTGAVMMLFLFVLMLVGVDSADSLVETIRGQRFWAIVAGLGFAVLLALAIGNVAFSPAAGLGRVVSGRDGNVPALAAEIFTRHVFAFEVTSALLITAALGAMVLAHRERVRPKATQRDLARTRFAGPQPSPLPGPGTYALHNAIDMPALLPDGSVAATSINRVLARHEMEEGYAPTDPEKAALIKQVLEKDAARDAEPVAGDTPIQVKDALQDEGELQGEGAPQAGVASGKENAPQEEDGK</sequence>
<keyword evidence="4" id="KW-1185">Reference proteome</keyword>
<dbReference type="GO" id="GO:0008137">
    <property type="term" value="F:NADH dehydrogenase (ubiquinone) activity"/>
    <property type="evidence" value="ECO:0007669"/>
    <property type="project" value="UniProtKB-UniRule"/>
</dbReference>
<dbReference type="Proteomes" id="UP000655044">
    <property type="component" value="Unassembled WGS sequence"/>
</dbReference>
<keyword evidence="1" id="KW-1003">Cell membrane</keyword>
<dbReference type="InterPro" id="IPR001457">
    <property type="entry name" value="NADH_UbQ/plastoQ_OxRdtase_su6"/>
</dbReference>
<dbReference type="GO" id="GO:0005886">
    <property type="term" value="C:plasma membrane"/>
    <property type="evidence" value="ECO:0007669"/>
    <property type="project" value="UniProtKB-SubCell"/>
</dbReference>
<evidence type="ECO:0000256" key="2">
    <source>
        <dbReference type="SAM" id="MobiDB-lite"/>
    </source>
</evidence>
<dbReference type="GO" id="GO:0048038">
    <property type="term" value="F:quinone binding"/>
    <property type="evidence" value="ECO:0007669"/>
    <property type="project" value="UniProtKB-UniRule"/>
</dbReference>
<feature type="transmembrane region" description="Helical" evidence="1">
    <location>
        <begin position="28"/>
        <end position="46"/>
    </location>
</feature>
<feature type="transmembrane region" description="Helical" evidence="1">
    <location>
        <begin position="58"/>
        <end position="81"/>
    </location>
</feature>
<feature type="transmembrane region" description="Helical" evidence="1">
    <location>
        <begin position="93"/>
        <end position="115"/>
    </location>
</feature>
<evidence type="ECO:0000313" key="4">
    <source>
        <dbReference type="Proteomes" id="UP000655044"/>
    </source>
</evidence>
<dbReference type="OrthoDB" id="13239at2"/>
<gene>
    <name evidence="3" type="ORF">Pro02_26320</name>
</gene>
<dbReference type="EMBL" id="BOOI01000021">
    <property type="protein sequence ID" value="GIH84224.1"/>
    <property type="molecule type" value="Genomic_DNA"/>
</dbReference>
<comment type="catalytic activity">
    <reaction evidence="1">
        <text>a quinone + NADH + 5 H(+)(in) = a quinol + NAD(+) + 4 H(+)(out)</text>
        <dbReference type="Rhea" id="RHEA:57888"/>
        <dbReference type="ChEBI" id="CHEBI:15378"/>
        <dbReference type="ChEBI" id="CHEBI:24646"/>
        <dbReference type="ChEBI" id="CHEBI:57540"/>
        <dbReference type="ChEBI" id="CHEBI:57945"/>
        <dbReference type="ChEBI" id="CHEBI:132124"/>
    </reaction>
</comment>
<dbReference type="AlphaFoldDB" id="A0A8J3RZU1"/>
<keyword evidence="1" id="KW-0812">Transmembrane</keyword>
<keyword evidence="1" id="KW-0874">Quinone</keyword>
<dbReference type="Pfam" id="PF00499">
    <property type="entry name" value="Oxidored_q3"/>
    <property type="match status" value="1"/>
</dbReference>
<evidence type="ECO:0000256" key="1">
    <source>
        <dbReference type="RuleBase" id="RU004429"/>
    </source>
</evidence>
<organism evidence="3 4">
    <name type="scientific">Planobispora rosea</name>
    <dbReference type="NCBI Taxonomy" id="35762"/>
    <lineage>
        <taxon>Bacteria</taxon>
        <taxon>Bacillati</taxon>
        <taxon>Actinomycetota</taxon>
        <taxon>Actinomycetes</taxon>
        <taxon>Streptosporangiales</taxon>
        <taxon>Streptosporangiaceae</taxon>
        <taxon>Planobispora</taxon>
    </lineage>
</organism>
<accession>A0A8J3RZU1</accession>
<comment type="function">
    <text evidence="1">NDH-1 shuttles electrons from NADH, via FMN and iron-sulfur (Fe-S) centers, to quinones in the respiratory chain. Couples the redox reaction to proton translocation (for every two electrons transferred, four hydrogen ions are translocated across the cytoplasmic membrane), and thus conserves the redox energy in a proton gradient.</text>
</comment>
<evidence type="ECO:0000313" key="3">
    <source>
        <dbReference type="EMBL" id="GIH84224.1"/>
    </source>
</evidence>
<keyword evidence="1" id="KW-0472">Membrane</keyword>
<dbReference type="NCBIfam" id="NF005165">
    <property type="entry name" value="PRK06638.1-5"/>
    <property type="match status" value="1"/>
</dbReference>
<name>A0A8J3RZU1_PLARO</name>
<dbReference type="EC" id="7.1.1.-" evidence="1"/>
<dbReference type="InterPro" id="IPR042106">
    <property type="entry name" value="Nuo/plastoQ_OxRdtase_6_NuoJ"/>
</dbReference>
<keyword evidence="1" id="KW-1133">Transmembrane helix</keyword>
<comment type="similarity">
    <text evidence="1">Belongs to the complex I subunit 6 family.</text>
</comment>
<proteinExistence type="inferred from homology"/>
<keyword evidence="1" id="KW-0520">NAD</keyword>
<feature type="region of interest" description="Disordered" evidence="2">
    <location>
        <begin position="252"/>
        <end position="301"/>
    </location>
</feature>
<dbReference type="PANTHER" id="PTHR33269">
    <property type="entry name" value="NADH-UBIQUINONE OXIDOREDUCTASE CHAIN 6"/>
    <property type="match status" value="1"/>
</dbReference>
<comment type="subcellular location">
    <subcellularLocation>
        <location evidence="1">Cell membrane</location>
        <topology evidence="1">Multi-pass membrane protein</topology>
    </subcellularLocation>
</comment>
<feature type="transmembrane region" description="Helical" evidence="1">
    <location>
        <begin position="144"/>
        <end position="165"/>
    </location>
</feature>
<protein>
    <recommendedName>
        <fullName evidence="1">NADH-quinone oxidoreductase subunit J</fullName>
        <ecNumber evidence="1">7.1.1.-</ecNumber>
    </recommendedName>
</protein>
<dbReference type="PANTHER" id="PTHR33269:SF19">
    <property type="entry name" value="NADH-QUINONE OXIDOREDUCTASE SUBUNIT J"/>
    <property type="match status" value="1"/>
</dbReference>
<dbReference type="Gene3D" id="1.20.120.1200">
    <property type="entry name" value="NADH-ubiquinone/plastoquinone oxidoreductase chain 6, subunit NuoJ"/>
    <property type="match status" value="1"/>
</dbReference>
<reference evidence="3" key="1">
    <citation type="submission" date="2021-01" db="EMBL/GenBank/DDBJ databases">
        <title>Whole genome shotgun sequence of Planobispora rosea NBRC 15558.</title>
        <authorList>
            <person name="Komaki H."/>
            <person name="Tamura T."/>
        </authorList>
    </citation>
    <scope>NUCLEOTIDE SEQUENCE</scope>
    <source>
        <strain evidence="3">NBRC 15558</strain>
    </source>
</reference>
<dbReference type="RefSeq" id="WP_068920779.1">
    <property type="nucleotide sequence ID" value="NZ_BMQP01000024.1"/>
</dbReference>
<feature type="transmembrane region" description="Helical" evidence="1">
    <location>
        <begin position="6"/>
        <end position="23"/>
    </location>
</feature>